<reference evidence="1 2" key="1">
    <citation type="submission" date="2018-06" db="EMBL/GenBank/DDBJ databases">
        <authorList>
            <consortium name="Pathogen Informatics"/>
            <person name="Doyle S."/>
        </authorList>
    </citation>
    <scope>NUCLEOTIDE SEQUENCE [LARGE SCALE GENOMIC DNA]</scope>
    <source>
        <strain evidence="1 2">NCTC13163</strain>
    </source>
</reference>
<accession>A0A377FQT4</accession>
<dbReference type="OrthoDB" id="2351919at2"/>
<dbReference type="STRING" id="1397694.GCA_000702585_00652"/>
<dbReference type="Proteomes" id="UP000254060">
    <property type="component" value="Unassembled WGS sequence"/>
</dbReference>
<evidence type="ECO:0000313" key="1">
    <source>
        <dbReference type="EMBL" id="STO06805.1"/>
    </source>
</evidence>
<evidence type="ECO:0008006" key="3">
    <source>
        <dbReference type="Google" id="ProtNLM"/>
    </source>
</evidence>
<dbReference type="SUPFAM" id="SSF81301">
    <property type="entry name" value="Nucleotidyltransferase"/>
    <property type="match status" value="1"/>
</dbReference>
<dbReference type="EMBL" id="UGGP01000001">
    <property type="protein sequence ID" value="STO06805.1"/>
    <property type="molecule type" value="Genomic_DNA"/>
</dbReference>
<evidence type="ECO:0000313" key="2">
    <source>
        <dbReference type="Proteomes" id="UP000254060"/>
    </source>
</evidence>
<dbReference type="Gene3D" id="3.30.460.40">
    <property type="match status" value="1"/>
</dbReference>
<gene>
    <name evidence="1" type="ORF">NCTC13163_00130</name>
</gene>
<name>A0A377FQT4_9BACL</name>
<dbReference type="InterPro" id="IPR043519">
    <property type="entry name" value="NT_sf"/>
</dbReference>
<proteinExistence type="predicted"/>
<dbReference type="AlphaFoldDB" id="A0A377FQT4"/>
<sequence>MIAKLEALCRLNGIACRIGGSTLLQQYGLVETANDLDVFVEPDQFERLDNVLSRVGEKLDTKPDPDYMTTYFGEYVFEGVEIDVMASFRMKCTDGIYTHPFIEPRAGWMRLEEWVVLYSVMGRKEKVDLLHDYFQTAELDETVLQTCLKRAPASVVESVMTRFRDLMKR</sequence>
<protein>
    <recommendedName>
        <fullName evidence="3">Nucleotidyl transferase AbiEii toxin, Type IV TA system</fullName>
    </recommendedName>
</protein>
<organism evidence="1 2">
    <name type="scientific">Exiguobacterium aurantiacum</name>
    <dbReference type="NCBI Taxonomy" id="33987"/>
    <lineage>
        <taxon>Bacteria</taxon>
        <taxon>Bacillati</taxon>
        <taxon>Bacillota</taxon>
        <taxon>Bacilli</taxon>
        <taxon>Bacillales</taxon>
        <taxon>Bacillales Family XII. Incertae Sedis</taxon>
        <taxon>Exiguobacterium</taxon>
    </lineage>
</organism>
<dbReference type="RefSeq" id="WP_051638856.1">
    <property type="nucleotide sequence ID" value="NZ_UGGP01000001.1"/>
</dbReference>